<dbReference type="InterPro" id="IPR014031">
    <property type="entry name" value="Ketoacyl_synth_C"/>
</dbReference>
<organism evidence="6 7">
    <name type="scientific">Amycolatopsis albidoflavus</name>
    <dbReference type="NCBI Taxonomy" id="102226"/>
    <lineage>
        <taxon>Bacteria</taxon>
        <taxon>Bacillati</taxon>
        <taxon>Actinomycetota</taxon>
        <taxon>Actinomycetes</taxon>
        <taxon>Pseudonocardiales</taxon>
        <taxon>Pseudonocardiaceae</taxon>
        <taxon>Amycolatopsis</taxon>
    </lineage>
</organism>
<evidence type="ECO:0000256" key="4">
    <source>
        <dbReference type="RuleBase" id="RU003694"/>
    </source>
</evidence>
<dbReference type="Pfam" id="PF02801">
    <property type="entry name" value="Ketoacyl-synt_C"/>
    <property type="match status" value="1"/>
</dbReference>
<reference evidence="7" key="1">
    <citation type="journal article" date="2019" name="Int. J. Syst. Evol. Microbiol.">
        <title>The Global Catalogue of Microorganisms (GCM) 10K type strain sequencing project: providing services to taxonomists for standard genome sequencing and annotation.</title>
        <authorList>
            <consortium name="The Broad Institute Genomics Platform"/>
            <consortium name="The Broad Institute Genome Sequencing Center for Infectious Disease"/>
            <person name="Wu L."/>
            <person name="Ma J."/>
        </authorList>
    </citation>
    <scope>NUCLEOTIDE SEQUENCE [LARGE SCALE GENOMIC DNA]</scope>
    <source>
        <strain evidence="7">CGMCC 4.7638</strain>
    </source>
</reference>
<name>A0ABW5I6I3_9PSEU</name>
<dbReference type="PROSITE" id="PS00606">
    <property type="entry name" value="KS3_1"/>
    <property type="match status" value="1"/>
</dbReference>
<comment type="similarity">
    <text evidence="4">Belongs to the thiolase-like superfamily. Beta-ketoacyl-ACP synthases family.</text>
</comment>
<dbReference type="InterPro" id="IPR014030">
    <property type="entry name" value="Ketoacyl_synth_N"/>
</dbReference>
<evidence type="ECO:0000256" key="3">
    <source>
        <dbReference type="ARBA" id="ARBA00022679"/>
    </source>
</evidence>
<keyword evidence="7" id="KW-1185">Reference proteome</keyword>
<comment type="caution">
    <text evidence="6">The sequence shown here is derived from an EMBL/GenBank/DDBJ whole genome shotgun (WGS) entry which is preliminary data.</text>
</comment>
<sequence>MTEDIAIIGMACRVPGAADPDTLWRNLFAGVDPIRRYSDEELRAAGVEESLLRDPQLVRTVGHLDGIADFDAEFFGYPADEAARLDPQHRLLLETAWSAFEDAGYDPASCPDTGVFASVSPSWYEHYRLAGAWPGAHSVGTATDHAAARVSYALGLSGPSLAVQSACSSSLVAVCLAAQNLADFRCDLALAGAAAIPYPARLAADDGLVSLSGRCRTFDADADGSVFGSGAGVVLLKRLADALDDGDAVHAVIRGWAVNNDGDRPDYRTPSGNGQAAVVLEALRAAEIDAVSYVEAHGSGTLLGDALEVDALDRAFRLAGIPGCLLGSVKPAIGHLDGASGVVGLIKSALVARHGTVPPTAHFRRPNPHLPLSSGGFTVTTEPVDLAAPRRVGVSSFGLGGTNAHVILEQPPPLPRPSAAPSPHLLVLSARTPRALAQTAARLREHLDREPDLPLADVAFTLATGRRAWPCRQFEIVADRSSAAQPAESPELANLGRQWAEGGTPDWSAVFAPGRRRVWLPTYPFDRTRHWAKGVPVLPG</sequence>
<dbReference type="SUPFAM" id="SSF53901">
    <property type="entry name" value="Thiolase-like"/>
    <property type="match status" value="1"/>
</dbReference>
<keyword evidence="2" id="KW-0597">Phosphoprotein</keyword>
<proteinExistence type="inferred from homology"/>
<dbReference type="Gene3D" id="3.40.47.10">
    <property type="match status" value="1"/>
</dbReference>
<evidence type="ECO:0000256" key="2">
    <source>
        <dbReference type="ARBA" id="ARBA00022553"/>
    </source>
</evidence>
<feature type="domain" description="Ketosynthase family 3 (KS3)" evidence="5">
    <location>
        <begin position="2"/>
        <end position="410"/>
    </location>
</feature>
<dbReference type="CDD" id="cd00833">
    <property type="entry name" value="PKS"/>
    <property type="match status" value="1"/>
</dbReference>
<dbReference type="InterPro" id="IPR018201">
    <property type="entry name" value="Ketoacyl_synth_AS"/>
</dbReference>
<dbReference type="InterPro" id="IPR016039">
    <property type="entry name" value="Thiolase-like"/>
</dbReference>
<dbReference type="InterPro" id="IPR032821">
    <property type="entry name" value="PKS_assoc"/>
</dbReference>
<evidence type="ECO:0000313" key="7">
    <source>
        <dbReference type="Proteomes" id="UP001597542"/>
    </source>
</evidence>
<dbReference type="PANTHER" id="PTHR43775:SF37">
    <property type="entry name" value="SI:DKEY-61P9.11"/>
    <property type="match status" value="1"/>
</dbReference>
<dbReference type="InterPro" id="IPR050091">
    <property type="entry name" value="PKS_NRPS_Biosynth_Enz"/>
</dbReference>
<accession>A0ABW5I6I3</accession>
<dbReference type="Proteomes" id="UP001597542">
    <property type="component" value="Unassembled WGS sequence"/>
</dbReference>
<dbReference type="InterPro" id="IPR020841">
    <property type="entry name" value="PKS_Beta-ketoAc_synthase_dom"/>
</dbReference>
<dbReference type="Gene3D" id="3.30.70.3290">
    <property type="match status" value="2"/>
</dbReference>
<dbReference type="Pfam" id="PF16197">
    <property type="entry name" value="KAsynt_C_assoc"/>
    <property type="match status" value="1"/>
</dbReference>
<evidence type="ECO:0000259" key="5">
    <source>
        <dbReference type="PROSITE" id="PS52004"/>
    </source>
</evidence>
<gene>
    <name evidence="6" type="ORF">ACFSUT_31505</name>
</gene>
<protein>
    <submittedName>
        <fullName evidence="6">Beta-ketoacyl synthase N-terminal-like domain-containing protein</fullName>
    </submittedName>
</protein>
<keyword evidence="1" id="KW-0596">Phosphopantetheine</keyword>
<dbReference type="SMART" id="SM00825">
    <property type="entry name" value="PKS_KS"/>
    <property type="match status" value="1"/>
</dbReference>
<evidence type="ECO:0000313" key="6">
    <source>
        <dbReference type="EMBL" id="MFD2484839.1"/>
    </source>
</evidence>
<dbReference type="EMBL" id="JBHUKQ010000015">
    <property type="protein sequence ID" value="MFD2484839.1"/>
    <property type="molecule type" value="Genomic_DNA"/>
</dbReference>
<dbReference type="RefSeq" id="WP_344276291.1">
    <property type="nucleotide sequence ID" value="NZ_BAAAHV010000012.1"/>
</dbReference>
<dbReference type="Pfam" id="PF00109">
    <property type="entry name" value="ketoacyl-synt"/>
    <property type="match status" value="1"/>
</dbReference>
<dbReference type="PROSITE" id="PS52004">
    <property type="entry name" value="KS3_2"/>
    <property type="match status" value="1"/>
</dbReference>
<keyword evidence="3 4" id="KW-0808">Transferase</keyword>
<evidence type="ECO:0000256" key="1">
    <source>
        <dbReference type="ARBA" id="ARBA00022450"/>
    </source>
</evidence>
<dbReference type="PANTHER" id="PTHR43775">
    <property type="entry name" value="FATTY ACID SYNTHASE"/>
    <property type="match status" value="1"/>
</dbReference>